<evidence type="ECO:0000256" key="1">
    <source>
        <dbReference type="SAM" id="Coils"/>
    </source>
</evidence>
<gene>
    <name evidence="3" type="ORF">Poli38472_007126</name>
</gene>
<protein>
    <submittedName>
        <fullName evidence="3">Uncharacterized protein</fullName>
    </submittedName>
</protein>
<accession>A0A8K1FE27</accession>
<organism evidence="3 4">
    <name type="scientific">Pythium oligandrum</name>
    <name type="common">Mycoparasitic fungus</name>
    <dbReference type="NCBI Taxonomy" id="41045"/>
    <lineage>
        <taxon>Eukaryota</taxon>
        <taxon>Sar</taxon>
        <taxon>Stramenopiles</taxon>
        <taxon>Oomycota</taxon>
        <taxon>Peronosporomycetes</taxon>
        <taxon>Pythiales</taxon>
        <taxon>Pythiaceae</taxon>
        <taxon>Pythium</taxon>
    </lineage>
</organism>
<evidence type="ECO:0000256" key="2">
    <source>
        <dbReference type="SAM" id="MobiDB-lite"/>
    </source>
</evidence>
<feature type="compositionally biased region" description="Low complexity" evidence="2">
    <location>
        <begin position="31"/>
        <end position="45"/>
    </location>
</feature>
<feature type="region of interest" description="Disordered" evidence="2">
    <location>
        <begin position="23"/>
        <end position="61"/>
    </location>
</feature>
<dbReference type="EMBL" id="SPLM01000110">
    <property type="protein sequence ID" value="TMW58981.1"/>
    <property type="molecule type" value="Genomic_DNA"/>
</dbReference>
<comment type="caution">
    <text evidence="3">The sequence shown here is derived from an EMBL/GenBank/DDBJ whole genome shotgun (WGS) entry which is preliminary data.</text>
</comment>
<feature type="coiled-coil region" evidence="1">
    <location>
        <begin position="114"/>
        <end position="141"/>
    </location>
</feature>
<keyword evidence="1" id="KW-0175">Coiled coil</keyword>
<evidence type="ECO:0000313" key="4">
    <source>
        <dbReference type="Proteomes" id="UP000794436"/>
    </source>
</evidence>
<name>A0A8K1FE27_PYTOL</name>
<evidence type="ECO:0000313" key="3">
    <source>
        <dbReference type="EMBL" id="TMW58981.1"/>
    </source>
</evidence>
<reference evidence="3" key="1">
    <citation type="submission" date="2019-03" db="EMBL/GenBank/DDBJ databases">
        <title>Long read genome sequence of the mycoparasitic Pythium oligandrum ATCC 38472 isolated from sugarbeet rhizosphere.</title>
        <authorList>
            <person name="Gaulin E."/>
        </authorList>
    </citation>
    <scope>NUCLEOTIDE SEQUENCE</scope>
    <source>
        <strain evidence="3">ATCC 38472_TT</strain>
    </source>
</reference>
<dbReference type="AlphaFoldDB" id="A0A8K1FE27"/>
<proteinExistence type="predicted"/>
<sequence length="405" mass="45679">MDIDEPTLDAVLAFIDGYESDHTAREASLDETSASASDGTDSSESQPERKPQKRPNKGLKHDLDYLRRQVEGLQGTLEALTTTLVRTHGKGEFERRMQLLGKRRELSSSWKRIAERQKERRHAAEEENSRLRRRLLSQRRALIGFHRVMQQELAEAELSTPERRSSGLPAWTATASGNSPRDIMTILGELLTDVKLAYDGTGSWLLTAQSLRSSGKDTTVRLVPLSPNELVIERLDVRILPFEFDSVAKTSWKVGINQFCFHYDEVREVTEVEGRETVFSSQSVHSVVEAEHASNIHVKRHATAQRFVGEERGIIVHVGRSQSVQMDGHQLAGLTLAEQHWSVFQPSEAGGCRMTSSSRFLLQVDHDRFIPKDTMMLLYTYLTTKAQKDLDAISSLIEDTRLLAS</sequence>
<keyword evidence="4" id="KW-1185">Reference proteome</keyword>
<dbReference type="Proteomes" id="UP000794436">
    <property type="component" value="Unassembled WGS sequence"/>
</dbReference>